<organism evidence="1 3">
    <name type="scientific">Euplotes crassus</name>
    <dbReference type="NCBI Taxonomy" id="5936"/>
    <lineage>
        <taxon>Eukaryota</taxon>
        <taxon>Sar</taxon>
        <taxon>Alveolata</taxon>
        <taxon>Ciliophora</taxon>
        <taxon>Intramacronucleata</taxon>
        <taxon>Spirotrichea</taxon>
        <taxon>Hypotrichia</taxon>
        <taxon>Euplotida</taxon>
        <taxon>Euplotidae</taxon>
        <taxon>Moneuplotes</taxon>
    </lineage>
</organism>
<name>A0AAD2D247_EUPCR</name>
<dbReference type="EMBL" id="CAMPGE010018617">
    <property type="protein sequence ID" value="CAI2377018.1"/>
    <property type="molecule type" value="Genomic_DNA"/>
</dbReference>
<keyword evidence="3" id="KW-1185">Reference proteome</keyword>
<dbReference type="EMBL" id="CAMPGE010019149">
    <property type="protein sequence ID" value="CAI2377504.1"/>
    <property type="molecule type" value="Genomic_DNA"/>
</dbReference>
<reference evidence="1" key="1">
    <citation type="submission" date="2023-07" db="EMBL/GenBank/DDBJ databases">
        <authorList>
            <consortium name="AG Swart"/>
            <person name="Singh M."/>
            <person name="Singh A."/>
            <person name="Seah K."/>
            <person name="Emmerich C."/>
        </authorList>
    </citation>
    <scope>NUCLEOTIDE SEQUENCE</scope>
    <source>
        <strain evidence="1">DP1</strain>
    </source>
</reference>
<dbReference type="Proteomes" id="UP001295684">
    <property type="component" value="Unassembled WGS sequence"/>
</dbReference>
<proteinExistence type="predicted"/>
<sequence length="92" mass="10731">MQWRLNQCLYGFSIFIWHKDTRNLYAIISIGFLFSRSVLTVENCFFKAIPKSILKKITNNTFIDLITSFAYPISPKSDIFSLLKPYPCLKIS</sequence>
<comment type="caution">
    <text evidence="1">The sequence shown here is derived from an EMBL/GenBank/DDBJ whole genome shotgun (WGS) entry which is preliminary data.</text>
</comment>
<evidence type="ECO:0000313" key="3">
    <source>
        <dbReference type="Proteomes" id="UP001295684"/>
    </source>
</evidence>
<dbReference type="AlphaFoldDB" id="A0AAD2D247"/>
<protein>
    <submittedName>
        <fullName evidence="1">Uncharacterized protein</fullName>
    </submittedName>
</protein>
<evidence type="ECO:0000313" key="1">
    <source>
        <dbReference type="EMBL" id="CAI2377018.1"/>
    </source>
</evidence>
<evidence type="ECO:0000313" key="2">
    <source>
        <dbReference type="EMBL" id="CAI2377504.1"/>
    </source>
</evidence>
<accession>A0AAD2D247</accession>
<gene>
    <name evidence="1" type="ORF">ECRASSUSDP1_LOCUS18399</name>
    <name evidence="2" type="ORF">ECRASSUSDP1_LOCUS18890</name>
</gene>